<feature type="transmembrane region" description="Helical" evidence="11">
    <location>
        <begin position="53"/>
        <end position="75"/>
    </location>
</feature>
<evidence type="ECO:0000256" key="6">
    <source>
        <dbReference type="ARBA" id="ARBA00022840"/>
    </source>
</evidence>
<feature type="binding site" evidence="9">
    <location>
        <begin position="1101"/>
        <end position="1108"/>
    </location>
    <ligand>
        <name>ATP</name>
        <dbReference type="ChEBI" id="CHEBI:30616"/>
    </ligand>
</feature>
<organism evidence="13 14">
    <name type="scientific">Gordonia humi</name>
    <dbReference type="NCBI Taxonomy" id="686429"/>
    <lineage>
        <taxon>Bacteria</taxon>
        <taxon>Bacillati</taxon>
        <taxon>Actinomycetota</taxon>
        <taxon>Actinomycetes</taxon>
        <taxon>Mycobacteriales</taxon>
        <taxon>Gordoniaceae</taxon>
        <taxon>Gordonia</taxon>
    </lineage>
</organism>
<keyword evidence="4" id="KW-0677">Repeat</keyword>
<feature type="domain" description="FtsK" evidence="12">
    <location>
        <begin position="817"/>
        <end position="996"/>
    </location>
</feature>
<dbReference type="GO" id="GO:0003677">
    <property type="term" value="F:DNA binding"/>
    <property type="evidence" value="ECO:0007669"/>
    <property type="project" value="InterPro"/>
</dbReference>
<feature type="domain" description="FtsK" evidence="12">
    <location>
        <begin position="476"/>
        <end position="675"/>
    </location>
</feature>
<dbReference type="Pfam" id="PF01580">
    <property type="entry name" value="FtsK_SpoIIIE"/>
    <property type="match status" value="3"/>
</dbReference>
<feature type="region of interest" description="Disordered" evidence="10">
    <location>
        <begin position="1"/>
        <end position="38"/>
    </location>
</feature>
<name>A0A840EVG3_9ACTN</name>
<proteinExistence type="predicted"/>
<dbReference type="NCBIfam" id="TIGR03924">
    <property type="entry name" value="T7SS_EccC_a"/>
    <property type="match status" value="1"/>
</dbReference>
<comment type="subcellular location">
    <subcellularLocation>
        <location evidence="1">Cell membrane</location>
        <topology evidence="1">Multi-pass membrane protein</topology>
    </subcellularLocation>
</comment>
<dbReference type="InterPro" id="IPR050206">
    <property type="entry name" value="FtsK/SpoIIIE/SftA"/>
</dbReference>
<reference evidence="13 14" key="1">
    <citation type="submission" date="2020-08" db="EMBL/GenBank/DDBJ databases">
        <title>Sequencing the genomes of 1000 actinobacteria strains.</title>
        <authorList>
            <person name="Klenk H.-P."/>
        </authorList>
    </citation>
    <scope>NUCLEOTIDE SEQUENCE [LARGE SCALE GENOMIC DNA]</scope>
    <source>
        <strain evidence="13 14">DSM 45298</strain>
    </source>
</reference>
<dbReference type="SUPFAM" id="SSF52540">
    <property type="entry name" value="P-loop containing nucleoside triphosphate hydrolases"/>
    <property type="match status" value="3"/>
</dbReference>
<comment type="caution">
    <text evidence="13">The sequence shown here is derived from an EMBL/GenBank/DDBJ whole genome shotgun (WGS) entry which is preliminary data.</text>
</comment>
<dbReference type="GO" id="GO:0005886">
    <property type="term" value="C:plasma membrane"/>
    <property type="evidence" value="ECO:0007669"/>
    <property type="project" value="UniProtKB-SubCell"/>
</dbReference>
<evidence type="ECO:0000256" key="4">
    <source>
        <dbReference type="ARBA" id="ARBA00022737"/>
    </source>
</evidence>
<dbReference type="GO" id="GO:0005524">
    <property type="term" value="F:ATP binding"/>
    <property type="evidence" value="ECO:0007669"/>
    <property type="project" value="UniProtKB-UniRule"/>
</dbReference>
<evidence type="ECO:0000256" key="3">
    <source>
        <dbReference type="ARBA" id="ARBA00022692"/>
    </source>
</evidence>
<dbReference type="InterPro" id="IPR027417">
    <property type="entry name" value="P-loop_NTPase"/>
</dbReference>
<evidence type="ECO:0000313" key="13">
    <source>
        <dbReference type="EMBL" id="MBB4135551.1"/>
    </source>
</evidence>
<keyword evidence="5 9" id="KW-0547">Nucleotide-binding</keyword>
<evidence type="ECO:0000256" key="7">
    <source>
        <dbReference type="ARBA" id="ARBA00022989"/>
    </source>
</evidence>
<evidence type="ECO:0000256" key="10">
    <source>
        <dbReference type="SAM" id="MobiDB-lite"/>
    </source>
</evidence>
<dbReference type="Gene3D" id="3.40.50.300">
    <property type="entry name" value="P-loop containing nucleotide triphosphate hydrolases"/>
    <property type="match status" value="4"/>
</dbReference>
<feature type="transmembrane region" description="Helical" evidence="11">
    <location>
        <begin position="82"/>
        <end position="103"/>
    </location>
</feature>
<keyword evidence="8 11" id="KW-0472">Membrane</keyword>
<evidence type="ECO:0000256" key="5">
    <source>
        <dbReference type="ARBA" id="ARBA00022741"/>
    </source>
</evidence>
<protein>
    <submittedName>
        <fullName evidence="13">S-DNA-T family DNA segregation ATPase FtsK/SpoIIIE</fullName>
    </submittedName>
</protein>
<dbReference type="Proteomes" id="UP000551501">
    <property type="component" value="Unassembled WGS sequence"/>
</dbReference>
<gene>
    <name evidence="13" type="ORF">BKA16_002103</name>
</gene>
<keyword evidence="14" id="KW-1185">Reference proteome</keyword>
<dbReference type="PANTHER" id="PTHR22683:SF1">
    <property type="entry name" value="TYPE VII SECRETION SYSTEM PROTEIN ESSC"/>
    <property type="match status" value="1"/>
</dbReference>
<dbReference type="EMBL" id="JACIFP010000001">
    <property type="protein sequence ID" value="MBB4135551.1"/>
    <property type="molecule type" value="Genomic_DNA"/>
</dbReference>
<dbReference type="InterPro" id="IPR003593">
    <property type="entry name" value="AAA+_ATPase"/>
</dbReference>
<accession>A0A840EVG3</accession>
<dbReference type="PROSITE" id="PS50901">
    <property type="entry name" value="FTSK"/>
    <property type="match status" value="3"/>
</dbReference>
<evidence type="ECO:0000256" key="1">
    <source>
        <dbReference type="ARBA" id="ARBA00004651"/>
    </source>
</evidence>
<dbReference type="RefSeq" id="WP_425489490.1">
    <property type="nucleotide sequence ID" value="NZ_JACIFP010000001.1"/>
</dbReference>
<keyword evidence="2" id="KW-1003">Cell membrane</keyword>
<keyword evidence="3 11" id="KW-0812">Transmembrane</keyword>
<dbReference type="PANTHER" id="PTHR22683">
    <property type="entry name" value="SPORULATION PROTEIN RELATED"/>
    <property type="match status" value="1"/>
</dbReference>
<sequence length="1305" mass="137588">MSTEGVSDGWARPAWSPTIGHRRRPRPMRSVPPPGDLTVAAPPELSRGVPQNMLLRLLPAVMVVAVVGMIAMMAITGGRSAFANPLFLMFPLMMVMSMVGMVASGGRGGPARAAEINEDRKDYLRHLAQLRETADEVAATQRADAEHDHPDPRAIASLIGTDRMWERRPADDDFGDVRVGLGTHRLAGDLRSPETPPVEAVEPVSAVALRRFVQARAAVANLPTAVALRGFPAVSLSGPHDDVHALVRAILTRLAVQHGPDHLGIAVVAADPVAPEWDWLKWLPHVGHPDRVDGLGPTRMFYRSLGAAEDDLAEHLADRGRFSRTEPSPGLRHLVLLLGDGEVTGEEELAVGAGLDGVTVLELGATADSLATRRGLSLIVDGTALSARTEAGTEEFAVADRCALADAEAIARRLARYRPASFGSLADLDVSLTASDPGIGGLLGVRDVGAFEPAAQWTGRRGPDRLRVPIGYTASGDPVLLDLKESAHGGMGPHGLCVGATGSGKSELLRTLVLGLIATHSPDELNLVLVDFKGGATFLGLESNHVAAVITNLESELEMVDRMADALSGELHRRQELLRAAGNFANVTDYERARAAGADLKPLPALLVVVDEFSELLAQKPDFADLFVAIGRLGRSLHIHLLLASQRLEEGRLRGLDSHLSYRIGLKTFSANESRTVLGVPDAYHLPSEPGAGYLKCDSSTPIRFRSSFVSAPYAPPHESSSSAGSTGGIVTVLRADTVVDLPVDDEPEPEADAMGPTVLTTLVGRIAGHGASPHPVWLPPLEHSIGLDAVIAETGAGAGALCAVIGVVDRPYDQRREPLRVDLSGSAGHAAIVGGPRSGKTTALCTLISSLALGHGPDRTSFYCLDFGGGGLAAIAGLPHVGAVAPRTRPDAVRRTVADVTGVLAAREAAADGYADDGYGDDGYGDVFLVIDGFAVLRSEFEDLEQQIADVVAQGLSYGVHVVVAAGRWADIRPAVKDLLGTRIELRLGDALDSEMDRRAAVRVPADRPGRGITADGLHQLVAVPTVDGSTQTLIDAVAARHPGLHAPAVRTLTSYLSAADLAAHPVAVDVGQTVIGLSEAALEPYIVDFGRESHLLVFGDAEAGKTHTLRVLVEGLVASGPPDRVKVILVDFRRTLLGAVPGDHLAGYATSARTAAPMATELAEVLAGRLPADDATPEALADHTWWTGPDVYLVIDDYDLVAGPAGNPLAPLTDLLGHARDIGLRVILARRSGGVGRALFDPFIARMRDLSCDVFLMSGDPDEGYVVGRHRMQRFGVGRGEYVSRSRAADIVQIVAPDGEVGR</sequence>
<evidence type="ECO:0000313" key="14">
    <source>
        <dbReference type="Proteomes" id="UP000551501"/>
    </source>
</evidence>
<dbReference type="InterPro" id="IPR002543">
    <property type="entry name" value="FtsK_dom"/>
</dbReference>
<keyword evidence="7 11" id="KW-1133">Transmembrane helix</keyword>
<feature type="binding site" evidence="9">
    <location>
        <begin position="835"/>
        <end position="842"/>
    </location>
    <ligand>
        <name>ATP</name>
        <dbReference type="ChEBI" id="CHEBI:30616"/>
    </ligand>
</feature>
<evidence type="ECO:0000256" key="9">
    <source>
        <dbReference type="PROSITE-ProRule" id="PRU00289"/>
    </source>
</evidence>
<dbReference type="NCBIfam" id="TIGR03925">
    <property type="entry name" value="T7SS_EccC_b"/>
    <property type="match status" value="1"/>
</dbReference>
<evidence type="ECO:0000259" key="12">
    <source>
        <dbReference type="PROSITE" id="PS50901"/>
    </source>
</evidence>
<evidence type="ECO:0000256" key="11">
    <source>
        <dbReference type="SAM" id="Phobius"/>
    </source>
</evidence>
<evidence type="ECO:0000256" key="2">
    <source>
        <dbReference type="ARBA" id="ARBA00022475"/>
    </source>
</evidence>
<dbReference type="SMART" id="SM00382">
    <property type="entry name" value="AAA"/>
    <property type="match status" value="3"/>
</dbReference>
<keyword evidence="6 9" id="KW-0067">ATP-binding</keyword>
<feature type="binding site" evidence="9">
    <location>
        <begin position="499"/>
        <end position="506"/>
    </location>
    <ligand>
        <name>ATP</name>
        <dbReference type="ChEBI" id="CHEBI:30616"/>
    </ligand>
</feature>
<dbReference type="InterPro" id="IPR023836">
    <property type="entry name" value="EccCa-like_Actinobacteria"/>
</dbReference>
<dbReference type="InterPro" id="IPR023837">
    <property type="entry name" value="EccCb-like_Actinobacteria"/>
</dbReference>
<evidence type="ECO:0000256" key="8">
    <source>
        <dbReference type="ARBA" id="ARBA00023136"/>
    </source>
</evidence>
<feature type="domain" description="FtsK" evidence="12">
    <location>
        <begin position="1084"/>
        <end position="1267"/>
    </location>
</feature>